<sequence length="91" mass="10371">MARPKEEHVQVYLSRRNLLTLLSKLDRAEGGENTFGTVIKSDIAHKQYPQSHDKIWVTAVEDADYYTDREPGIVAPIDEQRMAAQAEENTL</sequence>
<organism evidence="1">
    <name type="scientific">marine sediment metagenome</name>
    <dbReference type="NCBI Taxonomy" id="412755"/>
    <lineage>
        <taxon>unclassified sequences</taxon>
        <taxon>metagenomes</taxon>
        <taxon>ecological metagenomes</taxon>
    </lineage>
</organism>
<evidence type="ECO:0000313" key="1">
    <source>
        <dbReference type="EMBL" id="KKL64900.1"/>
    </source>
</evidence>
<dbReference type="AlphaFoldDB" id="A0A0F9G5R9"/>
<comment type="caution">
    <text evidence="1">The sequence shown here is derived from an EMBL/GenBank/DDBJ whole genome shotgun (WGS) entry which is preliminary data.</text>
</comment>
<proteinExistence type="predicted"/>
<gene>
    <name evidence="1" type="ORF">LCGC14_2160320</name>
</gene>
<reference evidence="1" key="1">
    <citation type="journal article" date="2015" name="Nature">
        <title>Complex archaea that bridge the gap between prokaryotes and eukaryotes.</title>
        <authorList>
            <person name="Spang A."/>
            <person name="Saw J.H."/>
            <person name="Jorgensen S.L."/>
            <person name="Zaremba-Niedzwiedzka K."/>
            <person name="Martijn J."/>
            <person name="Lind A.E."/>
            <person name="van Eijk R."/>
            <person name="Schleper C."/>
            <person name="Guy L."/>
            <person name="Ettema T.J."/>
        </authorList>
    </citation>
    <scope>NUCLEOTIDE SEQUENCE</scope>
</reference>
<accession>A0A0F9G5R9</accession>
<name>A0A0F9G5R9_9ZZZZ</name>
<protein>
    <submittedName>
        <fullName evidence="1">Uncharacterized protein</fullName>
    </submittedName>
</protein>
<dbReference type="EMBL" id="LAZR01027700">
    <property type="protein sequence ID" value="KKL64900.1"/>
    <property type="molecule type" value="Genomic_DNA"/>
</dbReference>